<gene>
    <name evidence="6" type="primary">betI_1</name>
    <name evidence="6" type="ORF">BN1051_00181</name>
</gene>
<dbReference type="GO" id="GO:0003700">
    <property type="term" value="F:DNA-binding transcription factor activity"/>
    <property type="evidence" value="ECO:0007669"/>
    <property type="project" value="TreeGrafter"/>
</dbReference>
<keyword evidence="1" id="KW-0805">Transcription regulation</keyword>
<dbReference type="SUPFAM" id="SSF46689">
    <property type="entry name" value="Homeodomain-like"/>
    <property type="match status" value="1"/>
</dbReference>
<evidence type="ECO:0000256" key="1">
    <source>
        <dbReference type="ARBA" id="ARBA00023015"/>
    </source>
</evidence>
<dbReference type="Pfam" id="PF17937">
    <property type="entry name" value="TetR_C_28"/>
    <property type="match status" value="1"/>
</dbReference>
<dbReference type="PRINTS" id="PR00455">
    <property type="entry name" value="HTHTETR"/>
</dbReference>
<dbReference type="Pfam" id="PF00440">
    <property type="entry name" value="TetR_N"/>
    <property type="match status" value="1"/>
</dbReference>
<evidence type="ECO:0000256" key="3">
    <source>
        <dbReference type="ARBA" id="ARBA00023163"/>
    </source>
</evidence>
<dbReference type="PANTHER" id="PTHR30055:SF234">
    <property type="entry name" value="HTH-TYPE TRANSCRIPTIONAL REGULATOR BETI"/>
    <property type="match status" value="1"/>
</dbReference>
<protein>
    <submittedName>
        <fullName evidence="6">HTH-type transcriptional regulator BetI</fullName>
    </submittedName>
</protein>
<reference evidence="6" key="1">
    <citation type="submission" date="2014-07" db="EMBL/GenBank/DDBJ databases">
        <authorList>
            <person name="Urmite Genomes Urmite Genomes"/>
        </authorList>
    </citation>
    <scope>NUCLEOTIDE SEQUENCE</scope>
    <source>
        <strain evidence="6">11W110_air</strain>
    </source>
</reference>
<organism evidence="6">
    <name type="scientific">Arthrobacter saudimassiliensis</name>
    <dbReference type="NCBI Taxonomy" id="1461584"/>
    <lineage>
        <taxon>Bacteria</taxon>
        <taxon>Bacillati</taxon>
        <taxon>Actinomycetota</taxon>
        <taxon>Actinomycetes</taxon>
        <taxon>Micrococcales</taxon>
        <taxon>Micrococcaceae</taxon>
        <taxon>Arthrobacter</taxon>
    </lineage>
</organism>
<dbReference type="GO" id="GO:0000976">
    <property type="term" value="F:transcription cis-regulatory region binding"/>
    <property type="evidence" value="ECO:0007669"/>
    <property type="project" value="TreeGrafter"/>
</dbReference>
<dbReference type="PANTHER" id="PTHR30055">
    <property type="entry name" value="HTH-TYPE TRANSCRIPTIONAL REGULATOR RUTR"/>
    <property type="match status" value="1"/>
</dbReference>
<keyword evidence="2 4" id="KW-0238">DNA-binding</keyword>
<sequence>MSGTEPTGGRDGGRDKERTRRGILDAASRLVAEQGGGVSLADVAAAAGISKSGLLHHFPGRDALLLALVEDAAERLWTEVRAHVDLAENRAGKLLRAYVRALTDGGDTVAQVFAPTGLTAAVGRLPGIGEFMERDAKSWREAFAADGIDPARSIVVQHAAEGLAASAGSPYLTADELAAARAHLLELAEP</sequence>
<accession>A0A078MN87</accession>
<dbReference type="PROSITE" id="PS50977">
    <property type="entry name" value="HTH_TETR_2"/>
    <property type="match status" value="1"/>
</dbReference>
<proteinExistence type="predicted"/>
<evidence type="ECO:0000256" key="2">
    <source>
        <dbReference type="ARBA" id="ARBA00023125"/>
    </source>
</evidence>
<dbReference type="InterPro" id="IPR050109">
    <property type="entry name" value="HTH-type_TetR-like_transc_reg"/>
</dbReference>
<dbReference type="EMBL" id="LN483070">
    <property type="protein sequence ID" value="CEA06877.1"/>
    <property type="molecule type" value="Genomic_DNA"/>
</dbReference>
<dbReference type="InterPro" id="IPR009057">
    <property type="entry name" value="Homeodomain-like_sf"/>
</dbReference>
<evidence type="ECO:0000259" key="5">
    <source>
        <dbReference type="PROSITE" id="PS50977"/>
    </source>
</evidence>
<dbReference type="InterPro" id="IPR001647">
    <property type="entry name" value="HTH_TetR"/>
</dbReference>
<dbReference type="PATRIC" id="fig|1461584.3.peg.177"/>
<dbReference type="InterPro" id="IPR041479">
    <property type="entry name" value="TetR_CgmR_C"/>
</dbReference>
<feature type="domain" description="HTH tetR-type" evidence="5">
    <location>
        <begin position="17"/>
        <end position="76"/>
    </location>
</feature>
<dbReference type="AlphaFoldDB" id="A0A078MN87"/>
<dbReference type="Gene3D" id="1.10.357.10">
    <property type="entry name" value="Tetracycline Repressor, domain 2"/>
    <property type="match status" value="1"/>
</dbReference>
<keyword evidence="3" id="KW-0804">Transcription</keyword>
<evidence type="ECO:0000313" key="6">
    <source>
        <dbReference type="EMBL" id="CEA06877.1"/>
    </source>
</evidence>
<feature type="DNA-binding region" description="H-T-H motif" evidence="4">
    <location>
        <begin position="39"/>
        <end position="58"/>
    </location>
</feature>
<evidence type="ECO:0000256" key="4">
    <source>
        <dbReference type="PROSITE-ProRule" id="PRU00335"/>
    </source>
</evidence>
<name>A0A078MN87_9MICC</name>